<dbReference type="GO" id="GO:0016020">
    <property type="term" value="C:membrane"/>
    <property type="evidence" value="ECO:0007669"/>
    <property type="project" value="UniProtKB-SubCell"/>
</dbReference>
<dbReference type="Gene3D" id="3.40.50.300">
    <property type="entry name" value="P-loop containing nucleotide triphosphate hydrolases"/>
    <property type="match status" value="1"/>
</dbReference>
<dbReference type="SUPFAM" id="SSF52540">
    <property type="entry name" value="P-loop containing nucleoside triphosphate hydrolases"/>
    <property type="match status" value="1"/>
</dbReference>
<dbReference type="PANTHER" id="PTHR43297:SF14">
    <property type="entry name" value="ATPASE AAA-TYPE CORE DOMAIN-CONTAINING PROTEIN"/>
    <property type="match status" value="1"/>
</dbReference>
<dbReference type="InterPro" id="IPR003439">
    <property type="entry name" value="ABC_transporter-like_ATP-bd"/>
</dbReference>
<dbReference type="InterPro" id="IPR050388">
    <property type="entry name" value="ABC_Ni/Peptide_Import"/>
</dbReference>
<evidence type="ECO:0000256" key="1">
    <source>
        <dbReference type="ARBA" id="ARBA00004370"/>
    </source>
</evidence>
<dbReference type="Pfam" id="PF00005">
    <property type="entry name" value="ABC_tran"/>
    <property type="match status" value="1"/>
</dbReference>
<reference evidence="8" key="1">
    <citation type="submission" date="2018-05" db="EMBL/GenBank/DDBJ databases">
        <authorList>
            <person name="Lanie J.A."/>
            <person name="Ng W.-L."/>
            <person name="Kazmierczak K.M."/>
            <person name="Andrzejewski T.M."/>
            <person name="Davidsen T.M."/>
            <person name="Wayne K.J."/>
            <person name="Tettelin H."/>
            <person name="Glass J.I."/>
            <person name="Rusch D."/>
            <person name="Podicherti R."/>
            <person name="Tsui H.-C.T."/>
            <person name="Winkler M.E."/>
        </authorList>
    </citation>
    <scope>NUCLEOTIDE SEQUENCE</scope>
</reference>
<protein>
    <recommendedName>
        <fullName evidence="7">ABC transporter domain-containing protein</fullName>
    </recommendedName>
</protein>
<evidence type="ECO:0000256" key="3">
    <source>
        <dbReference type="ARBA" id="ARBA00022475"/>
    </source>
</evidence>
<evidence type="ECO:0000256" key="4">
    <source>
        <dbReference type="ARBA" id="ARBA00022519"/>
    </source>
</evidence>
<proteinExistence type="predicted"/>
<feature type="non-terminal residue" evidence="8">
    <location>
        <position position="156"/>
    </location>
</feature>
<dbReference type="EMBL" id="UINC01122166">
    <property type="protein sequence ID" value="SVC97808.1"/>
    <property type="molecule type" value="Genomic_DNA"/>
</dbReference>
<dbReference type="AlphaFoldDB" id="A0A382RLE5"/>
<keyword evidence="6" id="KW-0472">Membrane</keyword>
<name>A0A382RLE5_9ZZZZ</name>
<accession>A0A382RLE5</accession>
<dbReference type="GO" id="GO:0016887">
    <property type="term" value="F:ATP hydrolysis activity"/>
    <property type="evidence" value="ECO:0007669"/>
    <property type="project" value="InterPro"/>
</dbReference>
<organism evidence="8">
    <name type="scientific">marine metagenome</name>
    <dbReference type="NCBI Taxonomy" id="408172"/>
    <lineage>
        <taxon>unclassified sequences</taxon>
        <taxon>metagenomes</taxon>
        <taxon>ecological metagenomes</taxon>
    </lineage>
</organism>
<keyword evidence="2" id="KW-0813">Transport</keyword>
<comment type="subcellular location">
    <subcellularLocation>
        <location evidence="1">Membrane</location>
    </subcellularLocation>
</comment>
<evidence type="ECO:0000256" key="6">
    <source>
        <dbReference type="ARBA" id="ARBA00023136"/>
    </source>
</evidence>
<dbReference type="PANTHER" id="PTHR43297">
    <property type="entry name" value="OLIGOPEPTIDE TRANSPORT ATP-BINDING PROTEIN APPD"/>
    <property type="match status" value="1"/>
</dbReference>
<evidence type="ECO:0000256" key="5">
    <source>
        <dbReference type="ARBA" id="ARBA00022967"/>
    </source>
</evidence>
<keyword evidence="3" id="KW-1003">Cell membrane</keyword>
<sequence length="156" mass="17666">MTVEELDVSVRYGGRNQPILRDINLELRKGEVHGLVGESGAGKSMLGRVILDIMPSTATIDGGRIHFNGKNWLGLSKKQKRRCLGLEITLIPQDPMTSLNPVRRVKDQIEDILQFHLKLTRSEAKDRALELLDEVHVRNPERVLRQFPHELSGGMR</sequence>
<dbReference type="InterPro" id="IPR027417">
    <property type="entry name" value="P-loop_NTPase"/>
</dbReference>
<evidence type="ECO:0000259" key="7">
    <source>
        <dbReference type="Pfam" id="PF00005"/>
    </source>
</evidence>
<gene>
    <name evidence="8" type="ORF">METZ01_LOCUS350662</name>
</gene>
<keyword evidence="4" id="KW-0997">Cell inner membrane</keyword>
<feature type="domain" description="ABC transporter" evidence="7">
    <location>
        <begin position="20"/>
        <end position="156"/>
    </location>
</feature>
<dbReference type="GO" id="GO:0005524">
    <property type="term" value="F:ATP binding"/>
    <property type="evidence" value="ECO:0007669"/>
    <property type="project" value="InterPro"/>
</dbReference>
<evidence type="ECO:0000256" key="2">
    <source>
        <dbReference type="ARBA" id="ARBA00022448"/>
    </source>
</evidence>
<evidence type="ECO:0000313" key="8">
    <source>
        <dbReference type="EMBL" id="SVC97808.1"/>
    </source>
</evidence>
<keyword evidence="5" id="KW-1278">Translocase</keyword>